<proteinExistence type="predicted"/>
<organism evidence="1 2">
    <name type="scientific">Brassica cretica</name>
    <name type="common">Mustard</name>
    <dbReference type="NCBI Taxonomy" id="69181"/>
    <lineage>
        <taxon>Eukaryota</taxon>
        <taxon>Viridiplantae</taxon>
        <taxon>Streptophyta</taxon>
        <taxon>Embryophyta</taxon>
        <taxon>Tracheophyta</taxon>
        <taxon>Spermatophyta</taxon>
        <taxon>Magnoliopsida</taxon>
        <taxon>eudicotyledons</taxon>
        <taxon>Gunneridae</taxon>
        <taxon>Pentapetalae</taxon>
        <taxon>rosids</taxon>
        <taxon>malvids</taxon>
        <taxon>Brassicales</taxon>
        <taxon>Brassicaceae</taxon>
        <taxon>Brassiceae</taxon>
        <taxon>Brassica</taxon>
    </lineage>
</organism>
<reference evidence="1" key="1">
    <citation type="submission" date="2019-12" db="EMBL/GenBank/DDBJ databases">
        <title>Genome sequencing and annotation of Brassica cretica.</title>
        <authorList>
            <person name="Studholme D.J."/>
            <person name="Sarris P."/>
        </authorList>
    </citation>
    <scope>NUCLEOTIDE SEQUENCE</scope>
    <source>
        <strain evidence="1">PFS-109/04</strain>
        <tissue evidence="1">Leaf</tissue>
    </source>
</reference>
<sequence>MHMPLADMYLLQRSEAYLWEYQASVNESLKRENSSIDLEYFRSHALRRILPTATTIDLPLLPPSKS</sequence>
<dbReference type="AlphaFoldDB" id="A0A8S9NN75"/>
<protein>
    <submittedName>
        <fullName evidence="1">Uncharacterized protein</fullName>
    </submittedName>
</protein>
<evidence type="ECO:0000313" key="1">
    <source>
        <dbReference type="EMBL" id="KAF3503078.1"/>
    </source>
</evidence>
<name>A0A8S9NN75_BRACR</name>
<dbReference type="Proteomes" id="UP000712600">
    <property type="component" value="Unassembled WGS sequence"/>
</dbReference>
<evidence type="ECO:0000313" key="2">
    <source>
        <dbReference type="Proteomes" id="UP000712600"/>
    </source>
</evidence>
<dbReference type="EMBL" id="QGKX02001621">
    <property type="protein sequence ID" value="KAF3503078.1"/>
    <property type="molecule type" value="Genomic_DNA"/>
</dbReference>
<comment type="caution">
    <text evidence="1">The sequence shown here is derived from an EMBL/GenBank/DDBJ whole genome shotgun (WGS) entry which is preliminary data.</text>
</comment>
<gene>
    <name evidence="1" type="ORF">F2Q69_00041742</name>
</gene>
<accession>A0A8S9NN75</accession>